<sequence>MIRVLLASGTLLFSIFAHAQKTLPSFEPAELPAGQLNTLQNSVSAAKQATQNTLSDPGWKAIEKELAPEQWERKKAAYETQLSAMFQSAPKGGQQEQETGPTLVGEQLVLFVSSSMPLHTLRAYARDLAKVGGVMVMRGGIGGLKAIQPTLEQIHQILSVQPGCQGECRMWGTEVLIDPMLFRMYGVKKVPALVYQPNMKIAAYCDGIEHAQKASGIVYGDAALMAMLDELYKESPDPIIKQLSTKLWNKQ</sequence>
<protein>
    <recommendedName>
        <fullName evidence="4">Conjugal transfer protein TrbC</fullName>
    </recommendedName>
</protein>
<proteinExistence type="predicted"/>
<dbReference type="Pfam" id="PF09673">
    <property type="entry name" value="TrbC_Ftype"/>
    <property type="match status" value="1"/>
</dbReference>
<gene>
    <name evidence="2" type="ORF">KAM382_24170</name>
</gene>
<evidence type="ECO:0008006" key="4">
    <source>
        <dbReference type="Google" id="ProtNLM"/>
    </source>
</evidence>
<organism evidence="2 3">
    <name type="scientific">Aeromonas caviae</name>
    <name type="common">Aeromonas punctata</name>
    <dbReference type="NCBI Taxonomy" id="648"/>
    <lineage>
        <taxon>Bacteria</taxon>
        <taxon>Pseudomonadati</taxon>
        <taxon>Pseudomonadota</taxon>
        <taxon>Gammaproteobacteria</taxon>
        <taxon>Aeromonadales</taxon>
        <taxon>Aeromonadaceae</taxon>
        <taxon>Aeromonas</taxon>
    </lineage>
</organism>
<dbReference type="AlphaFoldDB" id="A0ABD0B8B9"/>
<comment type="caution">
    <text evidence="2">The sequence shown here is derived from an EMBL/GenBank/DDBJ whole genome shotgun (WGS) entry which is preliminary data.</text>
</comment>
<reference evidence="2 3" key="1">
    <citation type="submission" date="2021-07" db="EMBL/GenBank/DDBJ databases">
        <title>Draft genome sequence of carbapenem-resistant Aeromonas spp. in Japan.</title>
        <authorList>
            <person name="Maehana S."/>
            <person name="Suzuki M."/>
            <person name="Kitasato H."/>
        </authorList>
    </citation>
    <scope>NUCLEOTIDE SEQUENCE [LARGE SCALE GENOMIC DNA]</scope>
    <source>
        <strain evidence="2 3">KAM382</strain>
    </source>
</reference>
<keyword evidence="1" id="KW-0732">Signal</keyword>
<evidence type="ECO:0000313" key="3">
    <source>
        <dbReference type="Proteomes" id="UP000737420"/>
    </source>
</evidence>
<accession>A0ABD0B8B9</accession>
<dbReference type="EMBL" id="BPOP01000022">
    <property type="protein sequence ID" value="GJB92356.1"/>
    <property type="molecule type" value="Genomic_DNA"/>
</dbReference>
<evidence type="ECO:0000313" key="2">
    <source>
        <dbReference type="EMBL" id="GJB92356.1"/>
    </source>
</evidence>
<dbReference type="InterPro" id="IPR019106">
    <property type="entry name" value="T4SS_TrbC"/>
</dbReference>
<name>A0ABD0B8B9_AERCA</name>
<dbReference type="RefSeq" id="WP_190284459.1">
    <property type="nucleotide sequence ID" value="NZ_AP024404.1"/>
</dbReference>
<feature type="chain" id="PRO_5044747774" description="Conjugal transfer protein TrbC" evidence="1">
    <location>
        <begin position="20"/>
        <end position="251"/>
    </location>
</feature>
<evidence type="ECO:0000256" key="1">
    <source>
        <dbReference type="SAM" id="SignalP"/>
    </source>
</evidence>
<dbReference type="Proteomes" id="UP000737420">
    <property type="component" value="Unassembled WGS sequence"/>
</dbReference>
<feature type="signal peptide" evidence="1">
    <location>
        <begin position="1"/>
        <end position="19"/>
    </location>
</feature>